<feature type="compositionally biased region" description="Basic and acidic residues" evidence="2">
    <location>
        <begin position="120"/>
        <end position="133"/>
    </location>
</feature>
<protein>
    <submittedName>
        <fullName evidence="3">Uncharacterized protein</fullName>
    </submittedName>
</protein>
<dbReference type="STRING" id="1440053.GCA_000718095_03382"/>
<keyword evidence="1" id="KW-0175">Coiled coil</keyword>
<evidence type="ECO:0000313" key="3">
    <source>
        <dbReference type="EMBL" id="PVE04630.1"/>
    </source>
</evidence>
<evidence type="ECO:0000256" key="2">
    <source>
        <dbReference type="SAM" id="MobiDB-lite"/>
    </source>
</evidence>
<comment type="caution">
    <text evidence="3">The sequence shown here is derived from an EMBL/GenBank/DDBJ whole genome shotgun (WGS) entry which is preliminary data.</text>
</comment>
<dbReference type="EMBL" id="AZSP01000384">
    <property type="protein sequence ID" value="PVE04630.1"/>
    <property type="molecule type" value="Genomic_DNA"/>
</dbReference>
<dbReference type="Proteomes" id="UP000245992">
    <property type="component" value="Unassembled WGS sequence"/>
</dbReference>
<sequence>MWISRTRYRDMRTQIEQFVDQRDEARRDAAAHLGAARRTAARNTHLTEQLQDARAEDLGDSITDAIGYERRIVRMTRAVARLSAALTSETRRADRLQQRLDSALGLDSPAIADGALWQQHRTDKPKPEPGGKP</sequence>
<feature type="region of interest" description="Disordered" evidence="2">
    <location>
        <begin position="111"/>
        <end position="133"/>
    </location>
</feature>
<keyword evidence="4" id="KW-1185">Reference proteome</keyword>
<gene>
    <name evidence="3" type="ORF">Y717_10570</name>
</gene>
<evidence type="ECO:0000313" key="4">
    <source>
        <dbReference type="Proteomes" id="UP000245992"/>
    </source>
</evidence>
<proteinExistence type="predicted"/>
<accession>A0A2T7SP07</accession>
<feature type="coiled-coil region" evidence="1">
    <location>
        <begin position="8"/>
        <end position="99"/>
    </location>
</feature>
<dbReference type="AlphaFoldDB" id="A0A2T7SP07"/>
<organism evidence="3 4">
    <name type="scientific">Streptomyces scopuliridis RB72</name>
    <dbReference type="NCBI Taxonomy" id="1440053"/>
    <lineage>
        <taxon>Bacteria</taxon>
        <taxon>Bacillati</taxon>
        <taxon>Actinomycetota</taxon>
        <taxon>Actinomycetes</taxon>
        <taxon>Kitasatosporales</taxon>
        <taxon>Streptomycetaceae</taxon>
        <taxon>Streptomyces</taxon>
    </lineage>
</organism>
<evidence type="ECO:0000256" key="1">
    <source>
        <dbReference type="SAM" id="Coils"/>
    </source>
</evidence>
<reference evidence="3 4" key="1">
    <citation type="submission" date="2013-12" db="EMBL/GenBank/DDBJ databases">
        <title>Annotated genome of Streptomyces scopuliridis.</title>
        <authorList>
            <person name="Olson J.B."/>
        </authorList>
    </citation>
    <scope>NUCLEOTIDE SEQUENCE [LARGE SCALE GENOMIC DNA]</scope>
    <source>
        <strain evidence="3 4">RB72</strain>
    </source>
</reference>
<name>A0A2T7SP07_9ACTN</name>